<gene>
    <name evidence="7" type="ORF">SAMN02910418_01587</name>
</gene>
<feature type="transmembrane region" description="Helical" evidence="6">
    <location>
        <begin position="234"/>
        <end position="252"/>
    </location>
</feature>
<evidence type="ECO:0000256" key="3">
    <source>
        <dbReference type="ARBA" id="ARBA00022692"/>
    </source>
</evidence>
<evidence type="ECO:0000256" key="1">
    <source>
        <dbReference type="ARBA" id="ARBA00004651"/>
    </source>
</evidence>
<dbReference type="GO" id="GO:0022857">
    <property type="term" value="F:transmembrane transporter activity"/>
    <property type="evidence" value="ECO:0007669"/>
    <property type="project" value="InterPro"/>
</dbReference>
<feature type="transmembrane region" description="Helical" evidence="6">
    <location>
        <begin position="33"/>
        <end position="50"/>
    </location>
</feature>
<keyword evidence="5 6" id="KW-0472">Membrane</keyword>
<evidence type="ECO:0000256" key="5">
    <source>
        <dbReference type="ARBA" id="ARBA00023136"/>
    </source>
</evidence>
<feature type="transmembrane region" description="Helical" evidence="6">
    <location>
        <begin position="188"/>
        <end position="213"/>
    </location>
</feature>
<feature type="transmembrane region" description="Helical" evidence="6">
    <location>
        <begin position="111"/>
        <end position="130"/>
    </location>
</feature>
<reference evidence="8" key="1">
    <citation type="submission" date="2016-10" db="EMBL/GenBank/DDBJ databases">
        <authorList>
            <person name="Varghese N."/>
            <person name="Submissions S."/>
        </authorList>
    </citation>
    <scope>NUCLEOTIDE SEQUENCE [LARGE SCALE GENOMIC DNA]</scope>
    <source>
        <strain evidence="8">KPR-1</strain>
    </source>
</reference>
<keyword evidence="2" id="KW-1003">Cell membrane</keyword>
<dbReference type="CDD" id="cd06579">
    <property type="entry name" value="TM_PBP1_transp_AraH_like"/>
    <property type="match status" value="1"/>
</dbReference>
<dbReference type="EMBL" id="FNQV01000009">
    <property type="protein sequence ID" value="SEA43817.1"/>
    <property type="molecule type" value="Genomic_DNA"/>
</dbReference>
<dbReference type="GO" id="GO:0005886">
    <property type="term" value="C:plasma membrane"/>
    <property type="evidence" value="ECO:0007669"/>
    <property type="project" value="UniProtKB-SubCell"/>
</dbReference>
<proteinExistence type="predicted"/>
<evidence type="ECO:0000256" key="2">
    <source>
        <dbReference type="ARBA" id="ARBA00022475"/>
    </source>
</evidence>
<comment type="subcellular location">
    <subcellularLocation>
        <location evidence="1">Cell membrane</location>
        <topology evidence="1">Multi-pass membrane protein</topology>
    </subcellularLocation>
</comment>
<dbReference type="Pfam" id="PF02653">
    <property type="entry name" value="BPD_transp_2"/>
    <property type="match status" value="1"/>
</dbReference>
<feature type="transmembrane region" description="Helical" evidence="6">
    <location>
        <begin position="87"/>
        <end position="105"/>
    </location>
</feature>
<dbReference type="RefSeq" id="WP_261977072.1">
    <property type="nucleotide sequence ID" value="NZ_FNQV01000009.1"/>
</dbReference>
<evidence type="ECO:0000313" key="7">
    <source>
        <dbReference type="EMBL" id="SEA43817.1"/>
    </source>
</evidence>
<feature type="transmembrane region" description="Helical" evidence="6">
    <location>
        <begin position="137"/>
        <end position="160"/>
    </location>
</feature>
<sequence length="340" mass="35285">MTETTPRERAEARAEERAPNPVLGFFRASMQQLFAAAALIAVYIIFLIFAPGFSGPTILPDILLKTAAIGVMALGATFVIATAGIDLSVGTGMTLCAVMAGLFLSTDHMGLPLPVGLLLTLGVGLLLGFINGANIAILGIPPFIATLAMMMVANGLSLILSKASSIQIQSPTYYAISNGNVIPGLKNAALVFIVCTIIAAFLLSKTLVGRYALAIGSNEEATRLSGINVKKWKIIIYMVAGLFTAIGAILYSARFGYSQPAEGLGLELQAIAAVVIGGTSLAGGRANIIGTMIGALLMNTLTTGLQMMGVAQQWQLVVTGIVVLLAVFADNVRRSRAAAV</sequence>
<evidence type="ECO:0000256" key="4">
    <source>
        <dbReference type="ARBA" id="ARBA00022989"/>
    </source>
</evidence>
<feature type="transmembrane region" description="Helical" evidence="6">
    <location>
        <begin position="314"/>
        <end position="332"/>
    </location>
</feature>
<dbReference type="InterPro" id="IPR001851">
    <property type="entry name" value="ABC_transp_permease"/>
</dbReference>
<organism evidence="7 8">
    <name type="scientific">Bowdeniella nasicola</name>
    <dbReference type="NCBI Taxonomy" id="208480"/>
    <lineage>
        <taxon>Bacteria</taxon>
        <taxon>Bacillati</taxon>
        <taxon>Actinomycetota</taxon>
        <taxon>Actinomycetes</taxon>
        <taxon>Actinomycetales</taxon>
        <taxon>Actinomycetaceae</taxon>
        <taxon>Bowdeniella</taxon>
    </lineage>
</organism>
<evidence type="ECO:0000256" key="6">
    <source>
        <dbReference type="SAM" id="Phobius"/>
    </source>
</evidence>
<dbReference type="AlphaFoldDB" id="A0A1H4B6T6"/>
<evidence type="ECO:0000313" key="8">
    <source>
        <dbReference type="Proteomes" id="UP000199288"/>
    </source>
</evidence>
<protein>
    <submittedName>
        <fullName evidence="7">Ribose transport system permease protein</fullName>
    </submittedName>
</protein>
<accession>A0A1H4B6T6</accession>
<keyword evidence="8" id="KW-1185">Reference proteome</keyword>
<keyword evidence="3 6" id="KW-0812">Transmembrane</keyword>
<dbReference type="Proteomes" id="UP000199288">
    <property type="component" value="Unassembled WGS sequence"/>
</dbReference>
<keyword evidence="4 6" id="KW-1133">Transmembrane helix</keyword>
<name>A0A1H4B6T6_9ACTO</name>
<dbReference type="PANTHER" id="PTHR32196:SF72">
    <property type="entry name" value="RIBOSE IMPORT PERMEASE PROTEIN RBSC"/>
    <property type="match status" value="1"/>
</dbReference>
<dbReference type="PANTHER" id="PTHR32196">
    <property type="entry name" value="ABC TRANSPORTER PERMEASE PROTEIN YPHD-RELATED-RELATED"/>
    <property type="match status" value="1"/>
</dbReference>